<dbReference type="Gene3D" id="3.40.50.2000">
    <property type="entry name" value="Glycogen Phosphorylase B"/>
    <property type="match status" value="2"/>
</dbReference>
<gene>
    <name evidence="1" type="ORF">ADINL_0703</name>
</gene>
<dbReference type="PANTHER" id="PTHR12526">
    <property type="entry name" value="GLYCOSYLTRANSFERASE"/>
    <property type="match status" value="1"/>
</dbReference>
<organism evidence="1 2">
    <name type="scientific">Nitrincola lacisaponensis</name>
    <dbReference type="NCBI Taxonomy" id="267850"/>
    <lineage>
        <taxon>Bacteria</taxon>
        <taxon>Pseudomonadati</taxon>
        <taxon>Pseudomonadota</taxon>
        <taxon>Gammaproteobacteria</taxon>
        <taxon>Oceanospirillales</taxon>
        <taxon>Oceanospirillaceae</taxon>
        <taxon>Nitrincola</taxon>
    </lineage>
</organism>
<dbReference type="Pfam" id="PF13692">
    <property type="entry name" value="Glyco_trans_1_4"/>
    <property type="match status" value="1"/>
</dbReference>
<dbReference type="SUPFAM" id="SSF53756">
    <property type="entry name" value="UDP-Glycosyltransferase/glycogen phosphorylase"/>
    <property type="match status" value="1"/>
</dbReference>
<dbReference type="EMBL" id="JMSZ01000016">
    <property type="protein sequence ID" value="KDE40111.1"/>
    <property type="molecule type" value="Genomic_DNA"/>
</dbReference>
<reference evidence="1 2" key="1">
    <citation type="journal article" date="2005" name="Int. J. Syst. Evol. Microbiol.">
        <title>Nitrincola lacisaponensis gen. nov., sp. nov., a novel alkaliphilic bacterium isolated from an alkaline, saline lake.</title>
        <authorList>
            <person name="Dimitriu P.A."/>
            <person name="Shukla S.K."/>
            <person name="Conradt J."/>
            <person name="Marquez M.C."/>
            <person name="Ventosa A."/>
            <person name="Maglia A."/>
            <person name="Peyton B.M."/>
            <person name="Pinkart H.C."/>
            <person name="Mormile M.R."/>
        </authorList>
    </citation>
    <scope>NUCLEOTIDE SEQUENCE [LARGE SCALE GENOMIC DNA]</scope>
    <source>
        <strain evidence="1 2">4CA</strain>
    </source>
</reference>
<sequence length="330" mass="36136">MRSEHLSSVAITPPSSALNAALVPPMETTAMRSVFDPFSRFGLSRLIRRHQPQIVQTWMGRATRLVHLNPAKGPIHVARLGGFYDPAQYQHAHALVGNTRAICDYLVQSGVPASRVSHISNFVPLPAPLHASELQAVRQQTGVPEDALVVFALGRLHENKGFDTLIRALECLPESLGGRPIHLLLAGDGPLKDALTAQAAASPAASRIHWLGWQRNPSPYFYLADLFVCPSRHEPLGNVLLEAWAHRCPLVSTRSHGALELIEDGVSGLLCDIDDPQQMAAQMQSLLQASPDQRQSLIEQGMQALDAGFSERVILDAYQDLYQQLLQGTR</sequence>
<dbReference type="STRING" id="267850.ADINL_0703"/>
<dbReference type="CDD" id="cd03811">
    <property type="entry name" value="GT4_GT28_WabH-like"/>
    <property type="match status" value="1"/>
</dbReference>
<dbReference type="Proteomes" id="UP000027318">
    <property type="component" value="Unassembled WGS sequence"/>
</dbReference>
<comment type="caution">
    <text evidence="1">The sequence shown here is derived from an EMBL/GenBank/DDBJ whole genome shotgun (WGS) entry which is preliminary data.</text>
</comment>
<keyword evidence="1" id="KW-0808">Transferase</keyword>
<proteinExistence type="predicted"/>
<keyword evidence="2" id="KW-1185">Reference proteome</keyword>
<dbReference type="GO" id="GO:0016740">
    <property type="term" value="F:transferase activity"/>
    <property type="evidence" value="ECO:0007669"/>
    <property type="project" value="UniProtKB-KW"/>
</dbReference>
<protein>
    <submittedName>
        <fullName evidence="1">Glycosyl transferase, group 1 family protein</fullName>
    </submittedName>
</protein>
<evidence type="ECO:0000313" key="1">
    <source>
        <dbReference type="EMBL" id="KDE40111.1"/>
    </source>
</evidence>
<dbReference type="PATRIC" id="fig|267850.7.peg.697"/>
<evidence type="ECO:0000313" key="2">
    <source>
        <dbReference type="Proteomes" id="UP000027318"/>
    </source>
</evidence>
<name>A0A063Y5R2_9GAMM</name>
<dbReference type="AlphaFoldDB" id="A0A063Y5R2"/>
<accession>A0A063Y5R2</accession>